<sequence length="22" mass="2748">MPLFFSFLFMFLYSPSSQMKIW</sequence>
<proteinExistence type="predicted"/>
<dbReference type="EMBL" id="GGEC01063696">
    <property type="protein sequence ID" value="MBX44180.1"/>
    <property type="molecule type" value="Transcribed_RNA"/>
</dbReference>
<protein>
    <submittedName>
        <fullName evidence="1">Uncharacterized protein</fullName>
    </submittedName>
</protein>
<name>A0A2P2NP61_RHIMU</name>
<reference evidence="1" key="1">
    <citation type="submission" date="2018-02" db="EMBL/GenBank/DDBJ databases">
        <title>Rhizophora mucronata_Transcriptome.</title>
        <authorList>
            <person name="Meera S.P."/>
            <person name="Sreeshan A."/>
            <person name="Augustine A."/>
        </authorList>
    </citation>
    <scope>NUCLEOTIDE SEQUENCE</scope>
    <source>
        <tissue evidence="1">Leaf</tissue>
    </source>
</reference>
<accession>A0A2P2NP61</accession>
<evidence type="ECO:0000313" key="1">
    <source>
        <dbReference type="EMBL" id="MBX44180.1"/>
    </source>
</evidence>
<organism evidence="1">
    <name type="scientific">Rhizophora mucronata</name>
    <name type="common">Asiatic mangrove</name>
    <dbReference type="NCBI Taxonomy" id="61149"/>
    <lineage>
        <taxon>Eukaryota</taxon>
        <taxon>Viridiplantae</taxon>
        <taxon>Streptophyta</taxon>
        <taxon>Embryophyta</taxon>
        <taxon>Tracheophyta</taxon>
        <taxon>Spermatophyta</taxon>
        <taxon>Magnoliopsida</taxon>
        <taxon>eudicotyledons</taxon>
        <taxon>Gunneridae</taxon>
        <taxon>Pentapetalae</taxon>
        <taxon>rosids</taxon>
        <taxon>fabids</taxon>
        <taxon>Malpighiales</taxon>
        <taxon>Rhizophoraceae</taxon>
        <taxon>Rhizophora</taxon>
    </lineage>
</organism>
<dbReference type="AlphaFoldDB" id="A0A2P2NP61"/>